<gene>
    <name evidence="1" type="ORF">DES52_1338</name>
</gene>
<accession>A0A318S4N6</accession>
<proteinExistence type="predicted"/>
<dbReference type="Proteomes" id="UP000248326">
    <property type="component" value="Unassembled WGS sequence"/>
</dbReference>
<evidence type="ECO:0000313" key="1">
    <source>
        <dbReference type="EMBL" id="PYE48102.1"/>
    </source>
</evidence>
<dbReference type="AlphaFoldDB" id="A0A318S4N6"/>
<protein>
    <submittedName>
        <fullName evidence="1">Uncharacterized protein</fullName>
    </submittedName>
</protein>
<evidence type="ECO:0000313" key="2">
    <source>
        <dbReference type="Proteomes" id="UP000248326"/>
    </source>
</evidence>
<name>A0A318S4N6_9DEIO</name>
<reference evidence="1 2" key="1">
    <citation type="submission" date="2018-06" db="EMBL/GenBank/DDBJ databases">
        <title>Genomic Encyclopedia of Type Strains, Phase IV (KMG-IV): sequencing the most valuable type-strain genomes for metagenomic binning, comparative biology and taxonomic classification.</title>
        <authorList>
            <person name="Goeker M."/>
        </authorList>
    </citation>
    <scope>NUCLEOTIDE SEQUENCE [LARGE SCALE GENOMIC DNA]</scope>
    <source>
        <strain evidence="1 2">DSM 18048</strain>
    </source>
</reference>
<comment type="caution">
    <text evidence="1">The sequence shown here is derived from an EMBL/GenBank/DDBJ whole genome shotgun (WGS) entry which is preliminary data.</text>
</comment>
<keyword evidence="2" id="KW-1185">Reference proteome</keyword>
<dbReference type="EMBL" id="QJSX01000033">
    <property type="protein sequence ID" value="PYE48102.1"/>
    <property type="molecule type" value="Genomic_DNA"/>
</dbReference>
<sequence>MARARIIVVEEVPATLATNCSREGSAVAWIVRIDGEEFTHGHIHALTFTTPEDAAQFVLDLRDEYDADTRLTIVGLDALGLPLDERDCAEAREAPPEPRVSCPRERLTLHVARTLFLDVPATFKRTLVLELYSAWLSPCQHSVLAQLEAEVLVARLKATLPFETADWAAWHANVRALVRRARA</sequence>
<organism evidence="1 2">
    <name type="scientific">Deinococcus yavapaiensis KR-236</name>
    <dbReference type="NCBI Taxonomy" id="694435"/>
    <lineage>
        <taxon>Bacteria</taxon>
        <taxon>Thermotogati</taxon>
        <taxon>Deinococcota</taxon>
        <taxon>Deinococci</taxon>
        <taxon>Deinococcales</taxon>
        <taxon>Deinococcaceae</taxon>
        <taxon>Deinococcus</taxon>
    </lineage>
</organism>